<organism evidence="3 4">
    <name type="scientific">Ectopseudomonas mendocina</name>
    <name type="common">Pseudomonas mendocina</name>
    <dbReference type="NCBI Taxonomy" id="300"/>
    <lineage>
        <taxon>Bacteria</taxon>
        <taxon>Pseudomonadati</taxon>
        <taxon>Pseudomonadota</taxon>
        <taxon>Gammaproteobacteria</taxon>
        <taxon>Pseudomonadales</taxon>
        <taxon>Pseudomonadaceae</taxon>
        <taxon>Ectopseudomonas</taxon>
    </lineage>
</organism>
<proteinExistence type="predicted"/>
<evidence type="ECO:0000313" key="3">
    <source>
        <dbReference type="EMBL" id="WXL26826.1"/>
    </source>
</evidence>
<feature type="transmembrane region" description="Helical" evidence="1">
    <location>
        <begin position="38"/>
        <end position="58"/>
    </location>
</feature>
<reference evidence="3 4" key="1">
    <citation type="submission" date="2024-03" db="EMBL/GenBank/DDBJ databases">
        <title>Complete genome of BD2.</title>
        <authorList>
            <person name="Cao G."/>
        </authorList>
    </citation>
    <scope>NUCLEOTIDE SEQUENCE [LARGE SCALE GENOMIC DNA]</scope>
    <source>
        <strain evidence="3 4">BD2</strain>
    </source>
</reference>
<keyword evidence="1" id="KW-0812">Transmembrane</keyword>
<protein>
    <submittedName>
        <fullName evidence="3">DUF4105 domain-containing protein</fullName>
    </submittedName>
</protein>
<name>A0ABZ2RQA1_ECTME</name>
<keyword evidence="1" id="KW-1133">Transmembrane helix</keyword>
<sequence>MNLVFTYFLPRGLLSLIVLLSLLWGAVALNYRLPLPAFASWVMIGLWSACGIGVLWLLWARPLLWGTLAFGLLMGVLLIWWHSLQPSNQRVWADDVAQMTHGRVEGNQLLLENVRNFNWRSDEDYDVRWESRRYDLDKLKSIDLITSYWGMPAIAHVLVSFGFEEGQHLLFSVEIRKEKWEEYSEVGGFFKEFELSIVATDERDAVRVRTNVRGEDVYLYSLNMPVEAMRELLLQYVEKANELVEVPRFYNTVTANCTTIVYHMLQNIVEGLKFDYRLLLTGYLPEYVEELGGLQPGFSLEQLREAGRITDRAKAADQSAEFSRLIRQGVPGWTEGQ</sequence>
<dbReference type="InterPro" id="IPR025178">
    <property type="entry name" value="Lnb_N"/>
</dbReference>
<gene>
    <name evidence="3" type="ORF">WG219_04935</name>
</gene>
<accession>A0ABZ2RQA1</accession>
<keyword evidence="4" id="KW-1185">Reference proteome</keyword>
<feature type="transmembrane region" description="Helical" evidence="1">
    <location>
        <begin position="63"/>
        <end position="81"/>
    </location>
</feature>
<keyword evidence="1" id="KW-0472">Membrane</keyword>
<feature type="domain" description="Lnb N-terminal periplasmic" evidence="2">
    <location>
        <begin position="126"/>
        <end position="277"/>
    </location>
</feature>
<evidence type="ECO:0000313" key="4">
    <source>
        <dbReference type="Proteomes" id="UP001476583"/>
    </source>
</evidence>
<evidence type="ECO:0000259" key="2">
    <source>
        <dbReference type="Pfam" id="PF13387"/>
    </source>
</evidence>
<evidence type="ECO:0000256" key="1">
    <source>
        <dbReference type="SAM" id="Phobius"/>
    </source>
</evidence>
<dbReference type="EMBL" id="CP148074">
    <property type="protein sequence ID" value="WXL26826.1"/>
    <property type="molecule type" value="Genomic_DNA"/>
</dbReference>
<dbReference type="Proteomes" id="UP001476583">
    <property type="component" value="Chromosome"/>
</dbReference>
<dbReference type="Pfam" id="PF13387">
    <property type="entry name" value="Lnb_N"/>
    <property type="match status" value="1"/>
</dbReference>